<dbReference type="OrthoDB" id="5232836at2759"/>
<keyword evidence="3" id="KW-1185">Reference proteome</keyword>
<dbReference type="AlphaFoldDB" id="A0A1J7JJG5"/>
<accession>A0A1J7JJG5</accession>
<proteinExistence type="predicted"/>
<evidence type="ECO:0000256" key="1">
    <source>
        <dbReference type="SAM" id="Phobius"/>
    </source>
</evidence>
<reference evidence="2 3" key="1">
    <citation type="submission" date="2016-10" db="EMBL/GenBank/DDBJ databases">
        <title>Draft genome sequence of Coniochaeta ligniaria NRRL30616, a lignocellulolytic fungus for bioabatement of inhibitors in plant biomass hydrolysates.</title>
        <authorList>
            <consortium name="DOE Joint Genome Institute"/>
            <person name="Jimenez D.J."/>
            <person name="Hector R.E."/>
            <person name="Riley R."/>
            <person name="Sun H."/>
            <person name="Grigoriev I.V."/>
            <person name="Van Elsas J.D."/>
            <person name="Nichols N.N."/>
        </authorList>
    </citation>
    <scope>NUCLEOTIDE SEQUENCE [LARGE SCALE GENOMIC DNA]</scope>
    <source>
        <strain evidence="2 3">NRRL 30616</strain>
    </source>
</reference>
<dbReference type="InParanoid" id="A0A1J7JJG5"/>
<keyword evidence="1" id="KW-1133">Transmembrane helix</keyword>
<dbReference type="EMBL" id="KV875097">
    <property type="protein sequence ID" value="OIW29412.1"/>
    <property type="molecule type" value="Genomic_DNA"/>
</dbReference>
<dbReference type="Proteomes" id="UP000182658">
    <property type="component" value="Unassembled WGS sequence"/>
</dbReference>
<feature type="transmembrane region" description="Helical" evidence="1">
    <location>
        <begin position="268"/>
        <end position="288"/>
    </location>
</feature>
<evidence type="ECO:0000313" key="2">
    <source>
        <dbReference type="EMBL" id="OIW29412.1"/>
    </source>
</evidence>
<keyword evidence="1" id="KW-0812">Transmembrane</keyword>
<sequence>MAAITPVSLPLSSGVNAERSSSSLHSKLSLLDHAGRWVTSVEAARGWMNALFGAKVCPFCLCQSTGTSWKNFDVCGNLLLNTTSLYCQKCKCAKNKGTSCKNFDVCGNHLAMGTSLYCKPFRSTQNKMLLCAAKDCPNHRPLWRRQQPADLVGGWAAGRRGERPTMNFPDRVDADAVYGQHPKYVWFEVVVEDGDPEWKSERRPLEDARPNVVLAILLEASSFLTYSMRSPVSRADVGADVELKTTSWRGFRTRQTGPSHRTFRLPTLLRAILVVVGPVVHPIFFLWLRAPSANIHRL</sequence>
<keyword evidence="1" id="KW-0472">Membrane</keyword>
<protein>
    <submittedName>
        <fullName evidence="2">Uncharacterized protein</fullName>
    </submittedName>
</protein>
<evidence type="ECO:0000313" key="3">
    <source>
        <dbReference type="Proteomes" id="UP000182658"/>
    </source>
</evidence>
<name>A0A1J7JJG5_9PEZI</name>
<gene>
    <name evidence="2" type="ORF">CONLIGDRAFT_680261</name>
</gene>
<organism evidence="2 3">
    <name type="scientific">Coniochaeta ligniaria NRRL 30616</name>
    <dbReference type="NCBI Taxonomy" id="1408157"/>
    <lineage>
        <taxon>Eukaryota</taxon>
        <taxon>Fungi</taxon>
        <taxon>Dikarya</taxon>
        <taxon>Ascomycota</taxon>
        <taxon>Pezizomycotina</taxon>
        <taxon>Sordariomycetes</taxon>
        <taxon>Sordariomycetidae</taxon>
        <taxon>Coniochaetales</taxon>
        <taxon>Coniochaetaceae</taxon>
        <taxon>Coniochaeta</taxon>
    </lineage>
</organism>